<accession>A0A8X6MKM7</accession>
<name>A0A8X6MKM7_NEPPI</name>
<dbReference type="Proteomes" id="UP000887013">
    <property type="component" value="Unassembled WGS sequence"/>
</dbReference>
<proteinExistence type="predicted"/>
<organism evidence="1 2">
    <name type="scientific">Nephila pilipes</name>
    <name type="common">Giant wood spider</name>
    <name type="synonym">Nephila maculata</name>
    <dbReference type="NCBI Taxonomy" id="299642"/>
    <lineage>
        <taxon>Eukaryota</taxon>
        <taxon>Metazoa</taxon>
        <taxon>Ecdysozoa</taxon>
        <taxon>Arthropoda</taxon>
        <taxon>Chelicerata</taxon>
        <taxon>Arachnida</taxon>
        <taxon>Araneae</taxon>
        <taxon>Araneomorphae</taxon>
        <taxon>Entelegynae</taxon>
        <taxon>Araneoidea</taxon>
        <taxon>Nephilidae</taxon>
        <taxon>Nephila</taxon>
    </lineage>
</organism>
<gene>
    <name evidence="1" type="ORF">NPIL_696341</name>
</gene>
<dbReference type="AlphaFoldDB" id="A0A8X6MKM7"/>
<evidence type="ECO:0000313" key="1">
    <source>
        <dbReference type="EMBL" id="GFS60586.1"/>
    </source>
</evidence>
<keyword evidence="2" id="KW-1185">Reference proteome</keyword>
<evidence type="ECO:0000313" key="2">
    <source>
        <dbReference type="Proteomes" id="UP000887013"/>
    </source>
</evidence>
<reference evidence="1" key="1">
    <citation type="submission" date="2020-08" db="EMBL/GenBank/DDBJ databases">
        <title>Multicomponent nature underlies the extraordinary mechanical properties of spider dragline silk.</title>
        <authorList>
            <person name="Kono N."/>
            <person name="Nakamura H."/>
            <person name="Mori M."/>
            <person name="Yoshida Y."/>
            <person name="Ohtoshi R."/>
            <person name="Malay A.D."/>
            <person name="Moran D.A.P."/>
            <person name="Tomita M."/>
            <person name="Numata K."/>
            <person name="Arakawa K."/>
        </authorList>
    </citation>
    <scope>NUCLEOTIDE SEQUENCE</scope>
</reference>
<sequence>MRNLIGSPRSPGPQRMPTMKTNFKECCGINLMGERRMLFHFIRRNACFSWVLGMRRRAFMTPRNRGDCIWPHSEMIDLYRTVTGRSQKTLTEAEVGDSKTRQELGCTFKRTLRIWMCV</sequence>
<protein>
    <submittedName>
        <fullName evidence="1">Uncharacterized protein</fullName>
    </submittedName>
</protein>
<dbReference type="EMBL" id="BMAW01093477">
    <property type="protein sequence ID" value="GFS60586.1"/>
    <property type="molecule type" value="Genomic_DNA"/>
</dbReference>
<comment type="caution">
    <text evidence="1">The sequence shown here is derived from an EMBL/GenBank/DDBJ whole genome shotgun (WGS) entry which is preliminary data.</text>
</comment>